<evidence type="ECO:0000313" key="2">
    <source>
        <dbReference type="Proteomes" id="UP000734854"/>
    </source>
</evidence>
<dbReference type="Proteomes" id="UP000734854">
    <property type="component" value="Unassembled WGS sequence"/>
</dbReference>
<dbReference type="PANTHER" id="PTHR46481">
    <property type="entry name" value="ZINC FINGER BED DOMAIN-CONTAINING PROTEIN 4"/>
    <property type="match status" value="1"/>
</dbReference>
<dbReference type="PANTHER" id="PTHR46481:SF6">
    <property type="entry name" value="ZINC FINGER BED DOMAIN-CONTAINING PROTEIN RICESLEEPER 2-LIKE"/>
    <property type="match status" value="1"/>
</dbReference>
<evidence type="ECO:0000313" key="1">
    <source>
        <dbReference type="EMBL" id="KAG6513083.1"/>
    </source>
</evidence>
<proteinExistence type="predicted"/>
<comment type="caution">
    <text evidence="1">The sequence shown here is derived from an EMBL/GenBank/DDBJ whole genome shotgun (WGS) entry which is preliminary data.</text>
</comment>
<keyword evidence="2" id="KW-1185">Reference proteome</keyword>
<protein>
    <submittedName>
        <fullName evidence="1">Uncharacterized protein</fullName>
    </submittedName>
</protein>
<reference evidence="1 2" key="1">
    <citation type="submission" date="2020-08" db="EMBL/GenBank/DDBJ databases">
        <title>Plant Genome Project.</title>
        <authorList>
            <person name="Zhang R.-G."/>
        </authorList>
    </citation>
    <scope>NUCLEOTIDE SEQUENCE [LARGE SCALE GENOMIC DNA]</scope>
    <source>
        <tissue evidence="1">Rhizome</tissue>
    </source>
</reference>
<sequence length="172" mass="19909">MWNIFKYLEPRVCHFSRNTIKSDIKKIYGAEFGRLRTQLLAYPGRICLTSDAWTSIATDGYLSLTAHYVNKNWVLRKKNFEFFLYSSSTSRGLLWLKRFIVWLVIGLKLHEESSNQDLYMKKIADQIKDWLFGENDISPVKLEDVTQDIMALDLNNGEVESSLMEGANSNIG</sequence>
<gene>
    <name evidence="1" type="ORF">ZIOFF_023390</name>
</gene>
<accession>A0A8J5GS12</accession>
<dbReference type="EMBL" id="JACMSC010000007">
    <property type="protein sequence ID" value="KAG6513083.1"/>
    <property type="molecule type" value="Genomic_DNA"/>
</dbReference>
<dbReference type="AlphaFoldDB" id="A0A8J5GS12"/>
<organism evidence="1 2">
    <name type="scientific">Zingiber officinale</name>
    <name type="common">Ginger</name>
    <name type="synonym">Amomum zingiber</name>
    <dbReference type="NCBI Taxonomy" id="94328"/>
    <lineage>
        <taxon>Eukaryota</taxon>
        <taxon>Viridiplantae</taxon>
        <taxon>Streptophyta</taxon>
        <taxon>Embryophyta</taxon>
        <taxon>Tracheophyta</taxon>
        <taxon>Spermatophyta</taxon>
        <taxon>Magnoliopsida</taxon>
        <taxon>Liliopsida</taxon>
        <taxon>Zingiberales</taxon>
        <taxon>Zingiberaceae</taxon>
        <taxon>Zingiber</taxon>
    </lineage>
</organism>
<name>A0A8J5GS12_ZINOF</name>
<dbReference type="InterPro" id="IPR052035">
    <property type="entry name" value="ZnF_BED_domain_contain"/>
</dbReference>